<dbReference type="AlphaFoldDB" id="A0A549SS97"/>
<feature type="signal peptide" evidence="1">
    <location>
        <begin position="1"/>
        <end position="22"/>
    </location>
</feature>
<dbReference type="Pfam" id="PF11412">
    <property type="entry name" value="DsbD_N"/>
    <property type="match status" value="1"/>
</dbReference>
<sequence length="266" mass="26984">MPIRNSTAAALALALLAAPAAAQDQDFASPVARGAHSGARLLSAGAPDGGVYRLGLEITLDPGTVTYWRSPGDAGAPPVLDFSGSENVAAVETLYPAPKHIAEAGMTVAGYDESLIFPLRVTPGKAGERVVVKLALDYAACAQICLPVKAKLSLAPPTTGSSPFTETLAAADNLVPRRIAASEAGKFVAVARAGAGAGAWTLRYLGPGKAADVFIEAPEPFIIDSVADGEGGFALKLGEGKLEGAIAARATVRTEKGGVELPLTLD</sequence>
<accession>A0A549SS97</accession>
<keyword evidence="1" id="KW-0732">Signal</keyword>
<evidence type="ECO:0000313" key="4">
    <source>
        <dbReference type="Proteomes" id="UP000316781"/>
    </source>
</evidence>
<feature type="domain" description="Thiol:disulfide interchange protein DsbD N-terminal" evidence="2">
    <location>
        <begin position="50"/>
        <end position="154"/>
    </location>
</feature>
<feature type="chain" id="PRO_5021803040" description="Thiol:disulfide interchange protein DsbD N-terminal domain-containing protein" evidence="1">
    <location>
        <begin position="23"/>
        <end position="266"/>
    </location>
</feature>
<name>A0A549SS97_METSR</name>
<dbReference type="Proteomes" id="UP000316781">
    <property type="component" value="Unassembled WGS sequence"/>
</dbReference>
<reference evidence="3 4" key="1">
    <citation type="submission" date="2019-07" db="EMBL/GenBank/DDBJ databases">
        <title>Ln-dependent methylotrophs.</title>
        <authorList>
            <person name="Tani A."/>
        </authorList>
    </citation>
    <scope>NUCLEOTIDE SEQUENCE [LARGE SCALE GENOMIC DNA]</scope>
    <source>
        <strain evidence="3 4">SM89A</strain>
    </source>
</reference>
<proteinExistence type="predicted"/>
<comment type="caution">
    <text evidence="3">The sequence shown here is derived from an EMBL/GenBank/DDBJ whole genome shotgun (WGS) entry which is preliminary data.</text>
</comment>
<gene>
    <name evidence="3" type="ORF">FM996_12175</name>
</gene>
<evidence type="ECO:0000313" key="3">
    <source>
        <dbReference type="EMBL" id="TRL32467.1"/>
    </source>
</evidence>
<dbReference type="RefSeq" id="WP_142863235.1">
    <property type="nucleotide sequence ID" value="NZ_VJMF01000046.1"/>
</dbReference>
<evidence type="ECO:0000256" key="1">
    <source>
        <dbReference type="SAM" id="SignalP"/>
    </source>
</evidence>
<evidence type="ECO:0000259" key="2">
    <source>
        <dbReference type="Pfam" id="PF11412"/>
    </source>
</evidence>
<dbReference type="InterPro" id="IPR028250">
    <property type="entry name" value="DsbDN"/>
</dbReference>
<protein>
    <recommendedName>
        <fullName evidence="2">Thiol:disulfide interchange protein DsbD N-terminal domain-containing protein</fullName>
    </recommendedName>
</protein>
<organism evidence="3 4">
    <name type="scientific">Methylosinus sporium</name>
    <dbReference type="NCBI Taxonomy" id="428"/>
    <lineage>
        <taxon>Bacteria</taxon>
        <taxon>Pseudomonadati</taxon>
        <taxon>Pseudomonadota</taxon>
        <taxon>Alphaproteobacteria</taxon>
        <taxon>Hyphomicrobiales</taxon>
        <taxon>Methylocystaceae</taxon>
        <taxon>Methylosinus</taxon>
    </lineage>
</organism>
<dbReference type="EMBL" id="VJMF01000046">
    <property type="protein sequence ID" value="TRL32467.1"/>
    <property type="molecule type" value="Genomic_DNA"/>
</dbReference>